<sequence>MKQKELLVASAITAFLTLAATNAVMASQQSSTQATEKCYGIVKAGMNDCATATASCAGSSSKDNQADAFIFLPKGICERLVGGQLTAQDKPKSSN</sequence>
<dbReference type="PATRIC" id="fig|449.7.peg.29"/>
<dbReference type="InterPro" id="IPR018740">
    <property type="entry name" value="DUF2282_membr"/>
</dbReference>
<evidence type="ECO:0000313" key="3">
    <source>
        <dbReference type="Proteomes" id="UP000032803"/>
    </source>
</evidence>
<dbReference type="OrthoDB" id="1551288at2"/>
<dbReference type="STRING" id="449.LHA_2435"/>
<proteinExistence type="predicted"/>
<evidence type="ECO:0000313" key="2">
    <source>
        <dbReference type="EMBL" id="CEK11448.1"/>
    </source>
</evidence>
<feature type="chain" id="PRO_5009754274" evidence="1">
    <location>
        <begin position="27"/>
        <end position="95"/>
    </location>
</feature>
<dbReference type="RefSeq" id="WP_045106652.1">
    <property type="nucleotide sequence ID" value="NZ_LN681225.1"/>
</dbReference>
<reference evidence="3" key="1">
    <citation type="submission" date="2014-09" db="EMBL/GenBank/DDBJ databases">
        <authorList>
            <person name="Gomez-Valero L."/>
        </authorList>
    </citation>
    <scope>NUCLEOTIDE SEQUENCE [LARGE SCALE GENOMIC DNA]</scope>
    <source>
        <strain evidence="3">ATCC35250</strain>
    </source>
</reference>
<evidence type="ECO:0000256" key="1">
    <source>
        <dbReference type="SAM" id="SignalP"/>
    </source>
</evidence>
<gene>
    <name evidence="2" type="ORF">LHA_2435</name>
</gene>
<name>A0A0A8URT2_LEGHA</name>
<dbReference type="HOGENOM" id="CLU_152410_1_0_6"/>
<protein>
    <submittedName>
        <fullName evidence="2">Signal peptide protein</fullName>
    </submittedName>
</protein>
<dbReference type="KEGG" id="lha:LHA_2435"/>
<dbReference type="Proteomes" id="UP000032803">
    <property type="component" value="Chromosome I"/>
</dbReference>
<feature type="signal peptide" evidence="1">
    <location>
        <begin position="1"/>
        <end position="26"/>
    </location>
</feature>
<keyword evidence="3" id="KW-1185">Reference proteome</keyword>
<keyword evidence="1" id="KW-0732">Signal</keyword>
<dbReference type="Pfam" id="PF10048">
    <property type="entry name" value="DUF2282"/>
    <property type="match status" value="1"/>
</dbReference>
<dbReference type="EMBL" id="LN681225">
    <property type="protein sequence ID" value="CEK11448.1"/>
    <property type="molecule type" value="Genomic_DNA"/>
</dbReference>
<accession>A0A0A8URT2</accession>
<organism evidence="2 3">
    <name type="scientific">Legionella hackeliae</name>
    <dbReference type="NCBI Taxonomy" id="449"/>
    <lineage>
        <taxon>Bacteria</taxon>
        <taxon>Pseudomonadati</taxon>
        <taxon>Pseudomonadota</taxon>
        <taxon>Gammaproteobacteria</taxon>
        <taxon>Legionellales</taxon>
        <taxon>Legionellaceae</taxon>
        <taxon>Legionella</taxon>
    </lineage>
</organism>
<dbReference type="AlphaFoldDB" id="A0A0A8URT2"/>